<name>A0A1R2AY13_9CILI</name>
<evidence type="ECO:0000313" key="3">
    <source>
        <dbReference type="Proteomes" id="UP000187209"/>
    </source>
</evidence>
<feature type="coiled-coil region" evidence="1">
    <location>
        <begin position="59"/>
        <end position="128"/>
    </location>
</feature>
<dbReference type="Proteomes" id="UP000187209">
    <property type="component" value="Unassembled WGS sequence"/>
</dbReference>
<gene>
    <name evidence="2" type="ORF">SteCoe_32895</name>
</gene>
<proteinExistence type="predicted"/>
<dbReference type="AlphaFoldDB" id="A0A1R2AY13"/>
<sequence length="144" mass="16455">MVDIKVDLTLEYPVSIDSILSLSFNEGSFKVVFEFILDALRRHEGNFKALKDSPSKNDFEALQRALKEAKGQINELQHTTLGHENSIKTHSEDIQKQKTVIESTNKTLENLAKTLQKQEKTLESFQLEQSSIKYLSNIFIQSLI</sequence>
<evidence type="ECO:0000256" key="1">
    <source>
        <dbReference type="SAM" id="Coils"/>
    </source>
</evidence>
<evidence type="ECO:0000313" key="2">
    <source>
        <dbReference type="EMBL" id="OMJ69392.1"/>
    </source>
</evidence>
<comment type="caution">
    <text evidence="2">The sequence shown here is derived from an EMBL/GenBank/DDBJ whole genome shotgun (WGS) entry which is preliminary data.</text>
</comment>
<reference evidence="2 3" key="1">
    <citation type="submission" date="2016-11" db="EMBL/GenBank/DDBJ databases">
        <title>The macronuclear genome of Stentor coeruleus: a giant cell with tiny introns.</title>
        <authorList>
            <person name="Slabodnick M."/>
            <person name="Ruby J.G."/>
            <person name="Reiff S.B."/>
            <person name="Swart E.C."/>
            <person name="Gosai S."/>
            <person name="Prabakaran S."/>
            <person name="Witkowska E."/>
            <person name="Larue G.E."/>
            <person name="Fisher S."/>
            <person name="Freeman R.M."/>
            <person name="Gunawardena J."/>
            <person name="Chu W."/>
            <person name="Stover N.A."/>
            <person name="Gregory B.D."/>
            <person name="Nowacki M."/>
            <person name="Derisi J."/>
            <person name="Roy S.W."/>
            <person name="Marshall W.F."/>
            <person name="Sood P."/>
        </authorList>
    </citation>
    <scope>NUCLEOTIDE SEQUENCE [LARGE SCALE GENOMIC DNA]</scope>
    <source>
        <strain evidence="2">WM001</strain>
    </source>
</reference>
<keyword evidence="1" id="KW-0175">Coiled coil</keyword>
<protein>
    <submittedName>
        <fullName evidence="2">Uncharacterized protein</fullName>
    </submittedName>
</protein>
<keyword evidence="3" id="KW-1185">Reference proteome</keyword>
<organism evidence="2 3">
    <name type="scientific">Stentor coeruleus</name>
    <dbReference type="NCBI Taxonomy" id="5963"/>
    <lineage>
        <taxon>Eukaryota</taxon>
        <taxon>Sar</taxon>
        <taxon>Alveolata</taxon>
        <taxon>Ciliophora</taxon>
        <taxon>Postciliodesmatophora</taxon>
        <taxon>Heterotrichea</taxon>
        <taxon>Heterotrichida</taxon>
        <taxon>Stentoridae</taxon>
        <taxon>Stentor</taxon>
    </lineage>
</organism>
<dbReference type="EMBL" id="MPUH01001204">
    <property type="protein sequence ID" value="OMJ69392.1"/>
    <property type="molecule type" value="Genomic_DNA"/>
</dbReference>
<accession>A0A1R2AY13</accession>